<feature type="domain" description="Histidine kinase/HSP90-like ATPase" evidence="1">
    <location>
        <begin position="11"/>
        <end position="66"/>
    </location>
</feature>
<dbReference type="Pfam" id="PF02518">
    <property type="entry name" value="HATPase_c"/>
    <property type="match status" value="1"/>
</dbReference>
<protein>
    <submittedName>
        <fullName evidence="2">ATP-binding protein</fullName>
    </submittedName>
</protein>
<evidence type="ECO:0000313" key="3">
    <source>
        <dbReference type="Proteomes" id="UP000342249"/>
    </source>
</evidence>
<dbReference type="InterPro" id="IPR003594">
    <property type="entry name" value="HATPase_dom"/>
</dbReference>
<dbReference type="AlphaFoldDB" id="A0A5N7IS35"/>
<proteinExistence type="predicted"/>
<dbReference type="GO" id="GO:0005524">
    <property type="term" value="F:ATP binding"/>
    <property type="evidence" value="ECO:0007669"/>
    <property type="project" value="UniProtKB-KW"/>
</dbReference>
<evidence type="ECO:0000259" key="1">
    <source>
        <dbReference type="Pfam" id="PF02518"/>
    </source>
</evidence>
<dbReference type="SUPFAM" id="SSF55874">
    <property type="entry name" value="ATPase domain of HSP90 chaperone/DNA topoisomerase II/histidine kinase"/>
    <property type="match status" value="1"/>
</dbReference>
<keyword evidence="2" id="KW-0547">Nucleotide-binding</keyword>
<dbReference type="Gene3D" id="3.30.565.10">
    <property type="entry name" value="Histidine kinase-like ATPase, C-terminal domain"/>
    <property type="match status" value="1"/>
</dbReference>
<dbReference type="EMBL" id="SPSF01000041">
    <property type="protein sequence ID" value="MPQ63739.1"/>
    <property type="molecule type" value="Genomic_DNA"/>
</dbReference>
<organism evidence="2 3">
    <name type="scientific">Clostridium estertheticum</name>
    <dbReference type="NCBI Taxonomy" id="238834"/>
    <lineage>
        <taxon>Bacteria</taxon>
        <taxon>Bacillati</taxon>
        <taxon>Bacillota</taxon>
        <taxon>Clostridia</taxon>
        <taxon>Eubacteriales</taxon>
        <taxon>Clostridiaceae</taxon>
        <taxon>Clostridium</taxon>
    </lineage>
</organism>
<dbReference type="Proteomes" id="UP000342249">
    <property type="component" value="Unassembled WGS sequence"/>
</dbReference>
<reference evidence="2 3" key="1">
    <citation type="journal article" date="2019" name="Lett. Appl. Microbiol.">
        <title>A case of 'blown pack' spoilage of vacuum-packaged pork likely associated with Clostridium estertheticum in Canada.</title>
        <authorList>
            <person name="Zhang P."/>
            <person name="Ward P."/>
            <person name="McMullen L.M."/>
            <person name="Yang X."/>
        </authorList>
    </citation>
    <scope>NUCLEOTIDE SEQUENCE [LARGE SCALE GENOMIC DNA]</scope>
    <source>
        <strain evidence="2 3">MA19</strain>
    </source>
</reference>
<comment type="caution">
    <text evidence="2">The sequence shown here is derived from an EMBL/GenBank/DDBJ whole genome shotgun (WGS) entry which is preliminary data.</text>
</comment>
<dbReference type="InterPro" id="IPR036890">
    <property type="entry name" value="HATPase_C_sf"/>
</dbReference>
<keyword evidence="2" id="KW-0067">ATP-binding</keyword>
<evidence type="ECO:0000313" key="2">
    <source>
        <dbReference type="EMBL" id="MPQ63739.1"/>
    </source>
</evidence>
<accession>A0A5N7IS35</accession>
<sequence length="71" mass="7859">MVLLIIKKENLDISRVSQAFFTGTNGRNNKKSSGIGLYMVKLVADELGHKIHIKSRVGKGTIVEISYLSKL</sequence>
<gene>
    <name evidence="2" type="ORF">E4V82_16710</name>
</gene>
<name>A0A5N7IS35_9CLOT</name>